<protein>
    <submittedName>
        <fullName evidence="2">DUF1302 family protein</fullName>
    </submittedName>
</protein>
<evidence type="ECO:0000256" key="1">
    <source>
        <dbReference type="SAM" id="MobiDB-lite"/>
    </source>
</evidence>
<sequence length="222" mass="24016">MLQDPRGSGRRHGRGRSSARVAWPSGVGPGSLGLNEQEQIRDALRILSPGFQTSGDLLSDLLSPVASPLAELILAPSPGTFPRSVALENLDNSRIYQYYPDNVQMLGLAFSTTENYTGIAINGEISYKHDAPILISTQQFFIEGLNRIGGVPFDQASFVDLPLGRSRSRISVTRQRLRARTDSPSMTDTWQIIASWATSGTTSGRRRSGSPRSSAAPISSRG</sequence>
<feature type="compositionally biased region" description="Low complexity" evidence="1">
    <location>
        <begin position="210"/>
        <end position="222"/>
    </location>
</feature>
<keyword evidence="3" id="KW-1185">Reference proteome</keyword>
<dbReference type="AlphaFoldDB" id="A0A418WJA2"/>
<accession>A0A418WJA2</accession>
<feature type="region of interest" description="Disordered" evidence="1">
    <location>
        <begin position="1"/>
        <end position="29"/>
    </location>
</feature>
<gene>
    <name evidence="2" type="ORF">D3874_21385</name>
</gene>
<dbReference type="Proteomes" id="UP000284605">
    <property type="component" value="Unassembled WGS sequence"/>
</dbReference>
<proteinExistence type="predicted"/>
<organism evidence="2 3">
    <name type="scientific">Oleomonas cavernae</name>
    <dbReference type="NCBI Taxonomy" id="2320859"/>
    <lineage>
        <taxon>Bacteria</taxon>
        <taxon>Pseudomonadati</taxon>
        <taxon>Pseudomonadota</taxon>
        <taxon>Alphaproteobacteria</taxon>
        <taxon>Acetobacterales</taxon>
        <taxon>Acetobacteraceae</taxon>
        <taxon>Oleomonas</taxon>
    </lineage>
</organism>
<comment type="caution">
    <text evidence="2">The sequence shown here is derived from an EMBL/GenBank/DDBJ whole genome shotgun (WGS) entry which is preliminary data.</text>
</comment>
<evidence type="ECO:0000313" key="2">
    <source>
        <dbReference type="EMBL" id="RJF90121.1"/>
    </source>
</evidence>
<dbReference type="Pfam" id="PF06980">
    <property type="entry name" value="DUF1302"/>
    <property type="match status" value="1"/>
</dbReference>
<feature type="region of interest" description="Disordered" evidence="1">
    <location>
        <begin position="198"/>
        <end position="222"/>
    </location>
</feature>
<evidence type="ECO:0000313" key="3">
    <source>
        <dbReference type="Proteomes" id="UP000284605"/>
    </source>
</evidence>
<name>A0A418WJA2_9PROT</name>
<reference evidence="2 3" key="1">
    <citation type="submission" date="2018-09" db="EMBL/GenBank/DDBJ databases">
        <authorList>
            <person name="Zhu H."/>
        </authorList>
    </citation>
    <scope>NUCLEOTIDE SEQUENCE [LARGE SCALE GENOMIC DNA]</scope>
    <source>
        <strain evidence="2 3">K1W22B-8</strain>
    </source>
</reference>
<feature type="compositionally biased region" description="Basic residues" evidence="1">
    <location>
        <begin position="8"/>
        <end position="17"/>
    </location>
</feature>
<dbReference type="EMBL" id="QYUK01000011">
    <property type="protein sequence ID" value="RJF90121.1"/>
    <property type="molecule type" value="Genomic_DNA"/>
</dbReference>
<dbReference type="InterPro" id="IPR010727">
    <property type="entry name" value="DUF1302"/>
</dbReference>